<keyword evidence="4" id="KW-0963">Cytoplasm</keyword>
<evidence type="ECO:0000259" key="13">
    <source>
        <dbReference type="Pfam" id="PF23559"/>
    </source>
</evidence>
<dbReference type="InterPro" id="IPR042197">
    <property type="entry name" value="Apaf_helical"/>
</dbReference>
<organism evidence="14 15">
    <name type="scientific">Solanum commersonii</name>
    <name type="common">Commerson's wild potato</name>
    <name type="synonym">Commerson's nightshade</name>
    <dbReference type="NCBI Taxonomy" id="4109"/>
    <lineage>
        <taxon>Eukaryota</taxon>
        <taxon>Viridiplantae</taxon>
        <taxon>Streptophyta</taxon>
        <taxon>Embryophyta</taxon>
        <taxon>Tracheophyta</taxon>
        <taxon>Spermatophyta</taxon>
        <taxon>Magnoliopsida</taxon>
        <taxon>eudicotyledons</taxon>
        <taxon>Gunneridae</taxon>
        <taxon>Pentapetalae</taxon>
        <taxon>asterids</taxon>
        <taxon>lamiids</taxon>
        <taxon>Solanales</taxon>
        <taxon>Solanaceae</taxon>
        <taxon>Solanoideae</taxon>
        <taxon>Solaneae</taxon>
        <taxon>Solanum</taxon>
    </lineage>
</organism>
<dbReference type="EMBL" id="JACXVP010000001">
    <property type="protein sequence ID" value="KAG5628440.1"/>
    <property type="molecule type" value="Genomic_DNA"/>
</dbReference>
<dbReference type="InterPro" id="IPR044974">
    <property type="entry name" value="Disease_R_plants"/>
</dbReference>
<feature type="domain" description="NB-ARC" evidence="12">
    <location>
        <begin position="119"/>
        <end position="207"/>
    </location>
</feature>
<comment type="caution">
    <text evidence="14">The sequence shown here is derived from an EMBL/GenBank/DDBJ whole genome shotgun (WGS) entry which is preliminary data.</text>
</comment>
<dbReference type="GO" id="GO:0005524">
    <property type="term" value="F:ATP binding"/>
    <property type="evidence" value="ECO:0007669"/>
    <property type="project" value="UniProtKB-KW"/>
</dbReference>
<evidence type="ECO:0000256" key="1">
    <source>
        <dbReference type="ARBA" id="ARBA00004170"/>
    </source>
</evidence>
<dbReference type="FunFam" id="1.10.10.10:FF:000322">
    <property type="entry name" value="Probable disease resistance protein At1g63360"/>
    <property type="match status" value="1"/>
</dbReference>
<feature type="domain" description="NB-ARC" evidence="12">
    <location>
        <begin position="69"/>
        <end position="117"/>
    </location>
</feature>
<accession>A0A9J6AVA2</accession>
<evidence type="ECO:0000256" key="5">
    <source>
        <dbReference type="ARBA" id="ARBA00022614"/>
    </source>
</evidence>
<sequence length="471" mass="53912">MIFGQKSYLSHTRRNITKETKLVKDQLEECHATIVREVEVPIKEQTPNPVRQVVETTQLDEVVVGFDEETDLLIDQLTRGPKDLDVVSIVGMPGLGKTTLAKKVYHDENIQHHFDVKANEKNPADALWKFLKRKRYLLYIDDIWSVDTWDDLRGCFPDDNNGSRILLTSRLSDVGSEINPDRAPLHLRALFENESWELMKIKLFKEQTCPPDLSKVGENIARKCQGLPLLVILVAGVLSGISKNEESWRKIAESINLNTVTSAKECLDVIELSYKHLPDNLKPCLLYFASFREDEEISSTNLAWLRTIEGFIPNTEAKSVEFVAESLLNDLIGRSLIMVGKKRSIGGVRTCHIHDVLHDFCVTKAKEEKFMQLTSNGKTDLPSSFYENRRLCIDHNLYWAERIGNLQVRSAFFRPPKSGSQEFFDLENFKLVRVLQMECPVSDSSFQRSKDQIHLKYLGIKGYVESIPSWI</sequence>
<dbReference type="Pfam" id="PF23559">
    <property type="entry name" value="WHD_DRP"/>
    <property type="match status" value="1"/>
</dbReference>
<dbReference type="PANTHER" id="PTHR23155">
    <property type="entry name" value="DISEASE RESISTANCE PROTEIN RP"/>
    <property type="match status" value="1"/>
</dbReference>
<comment type="similarity">
    <text evidence="3">Belongs to the disease resistance NB-LRR family.</text>
</comment>
<name>A0A9J6AVA2_SOLCO</name>
<keyword evidence="15" id="KW-1185">Reference proteome</keyword>
<dbReference type="Gene3D" id="1.10.10.10">
    <property type="entry name" value="Winged helix-like DNA-binding domain superfamily/Winged helix DNA-binding domain"/>
    <property type="match status" value="1"/>
</dbReference>
<dbReference type="PANTHER" id="PTHR23155:SF1152">
    <property type="entry name" value="AAA+ ATPASE DOMAIN-CONTAINING PROTEIN"/>
    <property type="match status" value="1"/>
</dbReference>
<dbReference type="GO" id="GO:0098542">
    <property type="term" value="P:defense response to other organism"/>
    <property type="evidence" value="ECO:0007669"/>
    <property type="project" value="TreeGrafter"/>
</dbReference>
<evidence type="ECO:0000256" key="11">
    <source>
        <dbReference type="ARBA" id="ARBA00023136"/>
    </source>
</evidence>
<reference evidence="14 15" key="1">
    <citation type="submission" date="2020-09" db="EMBL/GenBank/DDBJ databases">
        <title>De no assembly of potato wild relative species, Solanum commersonii.</title>
        <authorList>
            <person name="Cho K."/>
        </authorList>
    </citation>
    <scope>NUCLEOTIDE SEQUENCE [LARGE SCALE GENOMIC DNA]</scope>
    <source>
        <strain evidence="14">LZ3.2</strain>
        <tissue evidence="14">Leaf</tissue>
    </source>
</reference>
<evidence type="ECO:0000256" key="2">
    <source>
        <dbReference type="ARBA" id="ARBA00004496"/>
    </source>
</evidence>
<gene>
    <name evidence="14" type="ORF">H5410_000157</name>
</gene>
<keyword evidence="10" id="KW-0175">Coiled coil</keyword>
<dbReference type="InterPro" id="IPR036388">
    <property type="entry name" value="WH-like_DNA-bd_sf"/>
</dbReference>
<dbReference type="GO" id="GO:0043531">
    <property type="term" value="F:ADP binding"/>
    <property type="evidence" value="ECO:0007669"/>
    <property type="project" value="InterPro"/>
</dbReference>
<evidence type="ECO:0000256" key="8">
    <source>
        <dbReference type="ARBA" id="ARBA00022821"/>
    </source>
</evidence>
<dbReference type="PRINTS" id="PR00364">
    <property type="entry name" value="DISEASERSIST"/>
</dbReference>
<keyword evidence="6" id="KW-0677">Repeat</keyword>
<protein>
    <recommendedName>
        <fullName evidence="16">NB-ARC domain-containing protein</fullName>
    </recommendedName>
</protein>
<keyword evidence="8" id="KW-0611">Plant defense</keyword>
<evidence type="ECO:0000313" key="14">
    <source>
        <dbReference type="EMBL" id="KAG5628440.1"/>
    </source>
</evidence>
<dbReference type="Proteomes" id="UP000824120">
    <property type="component" value="Chromosome 1"/>
</dbReference>
<keyword evidence="5" id="KW-0433">Leucine-rich repeat</keyword>
<dbReference type="Gene3D" id="1.10.8.430">
    <property type="entry name" value="Helical domain of apoptotic protease-activating factors"/>
    <property type="match status" value="1"/>
</dbReference>
<feature type="domain" description="Disease resistance protein winged helix" evidence="13">
    <location>
        <begin position="291"/>
        <end position="360"/>
    </location>
</feature>
<evidence type="ECO:0000256" key="9">
    <source>
        <dbReference type="ARBA" id="ARBA00022840"/>
    </source>
</evidence>
<evidence type="ECO:0000256" key="6">
    <source>
        <dbReference type="ARBA" id="ARBA00022737"/>
    </source>
</evidence>
<proteinExistence type="inferred from homology"/>
<dbReference type="AlphaFoldDB" id="A0A9J6AVA2"/>
<dbReference type="GO" id="GO:0016020">
    <property type="term" value="C:membrane"/>
    <property type="evidence" value="ECO:0007669"/>
    <property type="project" value="UniProtKB-SubCell"/>
</dbReference>
<evidence type="ECO:0008006" key="16">
    <source>
        <dbReference type="Google" id="ProtNLM"/>
    </source>
</evidence>
<dbReference type="GO" id="GO:0005737">
    <property type="term" value="C:cytoplasm"/>
    <property type="evidence" value="ECO:0007669"/>
    <property type="project" value="UniProtKB-SubCell"/>
</dbReference>
<keyword evidence="11" id="KW-0472">Membrane</keyword>
<keyword evidence="9" id="KW-0067">ATP-binding</keyword>
<evidence type="ECO:0000256" key="10">
    <source>
        <dbReference type="ARBA" id="ARBA00023054"/>
    </source>
</evidence>
<keyword evidence="7" id="KW-0547">Nucleotide-binding</keyword>
<dbReference type="Pfam" id="PF00931">
    <property type="entry name" value="NB-ARC"/>
    <property type="match status" value="2"/>
</dbReference>
<dbReference type="InterPro" id="IPR058922">
    <property type="entry name" value="WHD_DRP"/>
</dbReference>
<dbReference type="InterPro" id="IPR027417">
    <property type="entry name" value="P-loop_NTPase"/>
</dbReference>
<comment type="subcellular location">
    <subcellularLocation>
        <location evidence="2">Cytoplasm</location>
    </subcellularLocation>
    <subcellularLocation>
        <location evidence="1">Membrane</location>
        <topology evidence="1">Peripheral membrane protein</topology>
    </subcellularLocation>
</comment>
<evidence type="ECO:0000259" key="12">
    <source>
        <dbReference type="Pfam" id="PF00931"/>
    </source>
</evidence>
<dbReference type="SUPFAM" id="SSF52540">
    <property type="entry name" value="P-loop containing nucleoside triphosphate hydrolases"/>
    <property type="match status" value="1"/>
</dbReference>
<evidence type="ECO:0000256" key="3">
    <source>
        <dbReference type="ARBA" id="ARBA00008894"/>
    </source>
</evidence>
<dbReference type="OrthoDB" id="1732559at2759"/>
<evidence type="ECO:0000313" key="15">
    <source>
        <dbReference type="Proteomes" id="UP000824120"/>
    </source>
</evidence>
<dbReference type="Gene3D" id="3.40.50.300">
    <property type="entry name" value="P-loop containing nucleotide triphosphate hydrolases"/>
    <property type="match status" value="2"/>
</dbReference>
<dbReference type="InterPro" id="IPR002182">
    <property type="entry name" value="NB-ARC"/>
</dbReference>
<evidence type="ECO:0000256" key="7">
    <source>
        <dbReference type="ARBA" id="ARBA00022741"/>
    </source>
</evidence>
<evidence type="ECO:0000256" key="4">
    <source>
        <dbReference type="ARBA" id="ARBA00022490"/>
    </source>
</evidence>